<keyword evidence="10 13" id="KW-0408">Iron</keyword>
<evidence type="ECO:0000256" key="13">
    <source>
        <dbReference type="PIRSR" id="PIRSR602401-1"/>
    </source>
</evidence>
<keyword evidence="15" id="KW-0812">Transmembrane</keyword>
<keyword evidence="11 14" id="KW-0503">Monooxygenase</keyword>
<comment type="similarity">
    <text evidence="4 14">Belongs to the cytochrome P450 family.</text>
</comment>
<dbReference type="PANTHER" id="PTHR24292:SF54">
    <property type="entry name" value="CYP9F3-RELATED"/>
    <property type="match status" value="1"/>
</dbReference>
<evidence type="ECO:0000256" key="8">
    <source>
        <dbReference type="ARBA" id="ARBA00022848"/>
    </source>
</evidence>
<dbReference type="PROSITE" id="PS00086">
    <property type="entry name" value="CYTOCHROME_P450"/>
    <property type="match status" value="1"/>
</dbReference>
<dbReference type="CDD" id="cd11056">
    <property type="entry name" value="CYP6-like"/>
    <property type="match status" value="1"/>
</dbReference>
<keyword evidence="6 13" id="KW-0479">Metal-binding</keyword>
<evidence type="ECO:0000313" key="16">
    <source>
        <dbReference type="EMBL" id="AVL92876.1"/>
    </source>
</evidence>
<dbReference type="GO" id="GO:0016705">
    <property type="term" value="F:oxidoreductase activity, acting on paired donors, with incorporation or reduction of molecular oxygen"/>
    <property type="evidence" value="ECO:0007669"/>
    <property type="project" value="InterPro"/>
</dbReference>
<dbReference type="GO" id="GO:0004497">
    <property type="term" value="F:monooxygenase activity"/>
    <property type="evidence" value="ECO:0007669"/>
    <property type="project" value="UniProtKB-KW"/>
</dbReference>
<evidence type="ECO:0000256" key="11">
    <source>
        <dbReference type="ARBA" id="ARBA00023033"/>
    </source>
</evidence>
<name>A0A6F8H2C1_LOCMI</name>
<comment type="cofactor">
    <cofactor evidence="1 13">
        <name>heme</name>
        <dbReference type="ChEBI" id="CHEBI:30413"/>
    </cofactor>
</comment>
<dbReference type="InterPro" id="IPR036396">
    <property type="entry name" value="Cyt_P450_sf"/>
</dbReference>
<dbReference type="AlphaFoldDB" id="A0A6F8H2C1"/>
<dbReference type="PRINTS" id="PR00385">
    <property type="entry name" value="P450"/>
</dbReference>
<dbReference type="InterPro" id="IPR050476">
    <property type="entry name" value="Insect_CytP450_Detox"/>
</dbReference>
<dbReference type="InterPro" id="IPR001128">
    <property type="entry name" value="Cyt_P450"/>
</dbReference>
<comment type="subcellular location">
    <subcellularLocation>
        <location evidence="3">Endoplasmic reticulum membrane</location>
        <topology evidence="3">Peripheral membrane protein</topology>
    </subcellularLocation>
    <subcellularLocation>
        <location evidence="2">Microsome membrane</location>
        <topology evidence="2">Peripheral membrane protein</topology>
    </subcellularLocation>
</comment>
<keyword evidence="15" id="KW-1133">Transmembrane helix</keyword>
<evidence type="ECO:0000256" key="15">
    <source>
        <dbReference type="SAM" id="Phobius"/>
    </source>
</evidence>
<dbReference type="Pfam" id="PF00067">
    <property type="entry name" value="p450"/>
    <property type="match status" value="1"/>
</dbReference>
<feature type="transmembrane region" description="Helical" evidence="15">
    <location>
        <begin position="6"/>
        <end position="24"/>
    </location>
</feature>
<evidence type="ECO:0000256" key="14">
    <source>
        <dbReference type="RuleBase" id="RU000461"/>
    </source>
</evidence>
<proteinExistence type="evidence at transcript level"/>
<dbReference type="FunFam" id="1.10.630.10:FF:000042">
    <property type="entry name" value="Cytochrome P450"/>
    <property type="match status" value="1"/>
</dbReference>
<evidence type="ECO:0000256" key="2">
    <source>
        <dbReference type="ARBA" id="ARBA00004174"/>
    </source>
</evidence>
<dbReference type="GO" id="GO:0005506">
    <property type="term" value="F:iron ion binding"/>
    <property type="evidence" value="ECO:0007669"/>
    <property type="project" value="InterPro"/>
</dbReference>
<keyword evidence="5 13" id="KW-0349">Heme</keyword>
<protein>
    <submittedName>
        <fullName evidence="16">CYP450</fullName>
    </submittedName>
</protein>
<accession>A0A6F8H2C1</accession>
<evidence type="ECO:0000256" key="10">
    <source>
        <dbReference type="ARBA" id="ARBA00023004"/>
    </source>
</evidence>
<dbReference type="PANTHER" id="PTHR24292">
    <property type="entry name" value="CYTOCHROME P450"/>
    <property type="match status" value="1"/>
</dbReference>
<dbReference type="InterPro" id="IPR002401">
    <property type="entry name" value="Cyt_P450_E_grp-I"/>
</dbReference>
<reference evidence="16" key="1">
    <citation type="submission" date="2017-03" db="EMBL/GenBank/DDBJ databases">
        <authorList>
            <person name="Zhang X.Y."/>
            <person name="Li Y.H."/>
            <person name="Kang X.L."/>
            <person name="Wu H.H."/>
            <person name="Yu R.R."/>
            <person name="Guo Y.Q."/>
            <person name="Wang J.X."/>
            <person name="Zhang J.Z."/>
            <person name="Ma E.B."/>
        </authorList>
    </citation>
    <scope>NUCLEOTIDE SEQUENCE</scope>
    <source>
        <strain evidence="16">Locust strain-G11</strain>
    </source>
</reference>
<dbReference type="SUPFAM" id="SSF48264">
    <property type="entry name" value="Cytochrome P450"/>
    <property type="match status" value="1"/>
</dbReference>
<evidence type="ECO:0000256" key="5">
    <source>
        <dbReference type="ARBA" id="ARBA00022617"/>
    </source>
</evidence>
<reference evidence="16" key="2">
    <citation type="journal article" date="2020" name="Int. J. Biol. Macromol.">
        <title>Transcriptome analysis of antennal cytochrome P450s and their transcriptional responses to plant and locust volatiles in Locusta migratoria.</title>
        <authorList>
            <person name="Wu H."/>
            <person name="Liu Y."/>
            <person name="Shi X."/>
            <person name="Zhang X."/>
            <person name="Ye C."/>
            <person name="Zhu K.Y."/>
            <person name="Zhu F."/>
            <person name="Zhang J."/>
            <person name="Ma E."/>
        </authorList>
    </citation>
    <scope>NUCLEOTIDE SEQUENCE</scope>
    <source>
        <strain evidence="16">Locust strain-G11</strain>
    </source>
</reference>
<dbReference type="GO" id="GO:0005789">
    <property type="term" value="C:endoplasmic reticulum membrane"/>
    <property type="evidence" value="ECO:0007669"/>
    <property type="project" value="UniProtKB-SubCell"/>
</dbReference>
<organism evidence="16">
    <name type="scientific">Locusta migratoria</name>
    <name type="common">Migratory locust</name>
    <dbReference type="NCBI Taxonomy" id="7004"/>
    <lineage>
        <taxon>Eukaryota</taxon>
        <taxon>Metazoa</taxon>
        <taxon>Ecdysozoa</taxon>
        <taxon>Arthropoda</taxon>
        <taxon>Hexapoda</taxon>
        <taxon>Insecta</taxon>
        <taxon>Pterygota</taxon>
        <taxon>Neoptera</taxon>
        <taxon>Polyneoptera</taxon>
        <taxon>Orthoptera</taxon>
        <taxon>Caelifera</taxon>
        <taxon>Acrididea</taxon>
        <taxon>Acridomorpha</taxon>
        <taxon>Acridoidea</taxon>
        <taxon>Acrididae</taxon>
        <taxon>Oedipodinae</taxon>
        <taxon>Locusta</taxon>
    </lineage>
</organism>
<evidence type="ECO:0000256" key="1">
    <source>
        <dbReference type="ARBA" id="ARBA00001971"/>
    </source>
</evidence>
<dbReference type="Gene3D" id="1.10.630.10">
    <property type="entry name" value="Cytochrome P450"/>
    <property type="match status" value="1"/>
</dbReference>
<dbReference type="InterPro" id="IPR017972">
    <property type="entry name" value="Cyt_P450_CS"/>
</dbReference>
<dbReference type="GO" id="GO:0020037">
    <property type="term" value="F:heme binding"/>
    <property type="evidence" value="ECO:0007669"/>
    <property type="project" value="InterPro"/>
</dbReference>
<keyword evidence="9 14" id="KW-0560">Oxidoreductase</keyword>
<evidence type="ECO:0000256" key="12">
    <source>
        <dbReference type="ARBA" id="ARBA00023136"/>
    </source>
</evidence>
<feature type="binding site" description="axial binding residue" evidence="13">
    <location>
        <position position="469"/>
    </location>
    <ligand>
        <name>heme</name>
        <dbReference type="ChEBI" id="CHEBI:30413"/>
    </ligand>
    <ligandPart>
        <name>Fe</name>
        <dbReference type="ChEBI" id="CHEBI:18248"/>
    </ligandPart>
</feature>
<evidence type="ECO:0000256" key="7">
    <source>
        <dbReference type="ARBA" id="ARBA00022824"/>
    </source>
</evidence>
<evidence type="ECO:0000256" key="4">
    <source>
        <dbReference type="ARBA" id="ARBA00010617"/>
    </source>
</evidence>
<keyword evidence="12 15" id="KW-0472">Membrane</keyword>
<sequence>MAIDCWTVLSSLLVGALLAAWQWWRQYSTRFARLGLPYEPPVPLLGNLLGAAFSRRSQHDIVVDLYNKFQPHAYGGLYGFAESMIMIRDPEIIRTITVKDFDHFTDHANFIESEKANPIQQRMLLVLKGKEWHDMRTTLSPAFTSMKMKNMFVLMTEIGQQMVDYLWKETAVYKVPSNKDDVLTLEMKDFFTRITNDVIATSAFGVKVDSLSDPENLFYSMGRELSTIHMMTAICYKLFPKLMLFLGIPFFSEKAMEYFRSVVSETIETREKQGIVRPDMLHLLMQARRGELTSEEGEKDGAATSNARRLTEHDVAAQAIIFFFAGFDTVSTVLTFCSYLLAEHEEVQRRLQQEVDDVMKKSGGQPSYEQVMGCQYLDMVISETLRMYPPAPFLDRECVRAYSLPATDSCPGVELRPRDAIWIPVHGIHNDPNYFPQPDTFRPERFTPENKQLIEPFTYFPFGSGPRICIAQRFALMEIKIVMLYLMSQFSVEVVDKTPVPIKLDPSNSVSVSIKGGAWLGIRQRS</sequence>
<dbReference type="PRINTS" id="PR00463">
    <property type="entry name" value="EP450I"/>
</dbReference>
<keyword evidence="7" id="KW-0256">Endoplasmic reticulum</keyword>
<evidence type="ECO:0000256" key="3">
    <source>
        <dbReference type="ARBA" id="ARBA00004406"/>
    </source>
</evidence>
<keyword evidence="8" id="KW-0492">Microsome</keyword>
<dbReference type="EMBL" id="KY852438">
    <property type="protein sequence ID" value="AVL92876.1"/>
    <property type="molecule type" value="mRNA"/>
</dbReference>
<evidence type="ECO:0000256" key="6">
    <source>
        <dbReference type="ARBA" id="ARBA00022723"/>
    </source>
</evidence>
<evidence type="ECO:0000256" key="9">
    <source>
        <dbReference type="ARBA" id="ARBA00023002"/>
    </source>
</evidence>